<accession>A0A4Z2IWC5</accession>
<feature type="compositionally biased region" description="Polar residues" evidence="1">
    <location>
        <begin position="65"/>
        <end position="79"/>
    </location>
</feature>
<dbReference type="AlphaFoldDB" id="A0A4Z2IWC5"/>
<reference evidence="2 3" key="1">
    <citation type="submission" date="2019-03" db="EMBL/GenBank/DDBJ databases">
        <title>First draft genome of Liparis tanakae, snailfish: a comprehensive survey of snailfish specific genes.</title>
        <authorList>
            <person name="Kim W."/>
            <person name="Song I."/>
            <person name="Jeong J.-H."/>
            <person name="Kim D."/>
            <person name="Kim S."/>
            <person name="Ryu S."/>
            <person name="Song J.Y."/>
            <person name="Lee S.K."/>
        </authorList>
    </citation>
    <scope>NUCLEOTIDE SEQUENCE [LARGE SCALE GENOMIC DNA]</scope>
    <source>
        <tissue evidence="2">Muscle</tissue>
    </source>
</reference>
<proteinExistence type="predicted"/>
<dbReference type="Proteomes" id="UP000314294">
    <property type="component" value="Unassembled WGS sequence"/>
</dbReference>
<evidence type="ECO:0000313" key="2">
    <source>
        <dbReference type="EMBL" id="TNN82186.1"/>
    </source>
</evidence>
<dbReference type="EMBL" id="SRLO01000041">
    <property type="protein sequence ID" value="TNN82186.1"/>
    <property type="molecule type" value="Genomic_DNA"/>
</dbReference>
<feature type="region of interest" description="Disordered" evidence="1">
    <location>
        <begin position="47"/>
        <end position="79"/>
    </location>
</feature>
<name>A0A4Z2IWC5_9TELE</name>
<evidence type="ECO:0000313" key="3">
    <source>
        <dbReference type="Proteomes" id="UP000314294"/>
    </source>
</evidence>
<gene>
    <name evidence="2" type="ORF">EYF80_007554</name>
</gene>
<evidence type="ECO:0000256" key="1">
    <source>
        <dbReference type="SAM" id="MobiDB-lite"/>
    </source>
</evidence>
<organism evidence="2 3">
    <name type="scientific">Liparis tanakae</name>
    <name type="common">Tanaka's snailfish</name>
    <dbReference type="NCBI Taxonomy" id="230148"/>
    <lineage>
        <taxon>Eukaryota</taxon>
        <taxon>Metazoa</taxon>
        <taxon>Chordata</taxon>
        <taxon>Craniata</taxon>
        <taxon>Vertebrata</taxon>
        <taxon>Euteleostomi</taxon>
        <taxon>Actinopterygii</taxon>
        <taxon>Neopterygii</taxon>
        <taxon>Teleostei</taxon>
        <taxon>Neoteleostei</taxon>
        <taxon>Acanthomorphata</taxon>
        <taxon>Eupercaria</taxon>
        <taxon>Perciformes</taxon>
        <taxon>Cottioidei</taxon>
        <taxon>Cottales</taxon>
        <taxon>Liparidae</taxon>
        <taxon>Liparis</taxon>
    </lineage>
</organism>
<sequence>MGAGGMGKGRRAIQQIKKDMVSESHTPDLTGGGLPVTGLYLILRHDRPSGAAAKPAREEGPGQQRMCSKSEQQSSQHCGQQTVINAVIRVFTFLERSSMNTNKCKALH</sequence>
<comment type="caution">
    <text evidence="2">The sequence shown here is derived from an EMBL/GenBank/DDBJ whole genome shotgun (WGS) entry which is preliminary data.</text>
</comment>
<keyword evidence="3" id="KW-1185">Reference proteome</keyword>
<protein>
    <submittedName>
        <fullName evidence="2">Uncharacterized protein</fullName>
    </submittedName>
</protein>